<keyword evidence="1" id="KW-1133">Transmembrane helix</keyword>
<accession>A0A6I6DDU9</accession>
<feature type="transmembrane region" description="Helical" evidence="1">
    <location>
        <begin position="12"/>
        <end position="32"/>
    </location>
</feature>
<name>A0A6I6DDU9_9FIRM</name>
<dbReference type="AlphaFoldDB" id="A0A6I6DDU9"/>
<dbReference type="PANTHER" id="PTHR35788">
    <property type="entry name" value="EXPORTED PROTEIN-RELATED"/>
    <property type="match status" value="1"/>
</dbReference>
<organism evidence="2 3">
    <name type="scientific">Candidatus Syntrophocurvum alkaliphilum</name>
    <dbReference type="NCBI Taxonomy" id="2293317"/>
    <lineage>
        <taxon>Bacteria</taxon>
        <taxon>Bacillati</taxon>
        <taxon>Bacillota</taxon>
        <taxon>Clostridia</taxon>
        <taxon>Eubacteriales</taxon>
        <taxon>Syntrophomonadaceae</taxon>
        <taxon>Candidatus Syntrophocurvum</taxon>
    </lineage>
</organism>
<dbReference type="InterPro" id="IPR007391">
    <property type="entry name" value="Vancomycin_resist_VanW"/>
</dbReference>
<dbReference type="KEGG" id="salq:SYNTR_0627"/>
<protein>
    <submittedName>
        <fullName evidence="2">VanW-like domain containing protein</fullName>
    </submittedName>
</protein>
<sequence>MSTIYIKKGLSFLQLNGKVLFVLVFFISFYAFNISIDKIERYYLGVKPGVTIEGRDISYLLEKEVELVIKELAIKNQKLPEEPYIDRESGEIIPEQSGYIVDIPLTLSKVLSANEYESINIVKKKTKPTYTSEDIEKSNETIGYYKTGIHGSSDRIKNLKLASDAINNRLIWPNNIFSFNEIVGPRTPNRGYLPAPIIFKGETILDYGGGVCQIASTLYNAVTESELEIVERHTHSKPIGYVPVGKDATVYYGYKDLKFKNNKNNPIIVMSGIDQGYVWVKILGRGKNE</sequence>
<dbReference type="Proteomes" id="UP000426444">
    <property type="component" value="Chromosome"/>
</dbReference>
<dbReference type="PANTHER" id="PTHR35788:SF1">
    <property type="entry name" value="EXPORTED PROTEIN"/>
    <property type="match status" value="1"/>
</dbReference>
<evidence type="ECO:0000313" key="3">
    <source>
        <dbReference type="Proteomes" id="UP000426444"/>
    </source>
</evidence>
<keyword evidence="3" id="KW-1185">Reference proteome</keyword>
<dbReference type="Pfam" id="PF04294">
    <property type="entry name" value="VanW"/>
    <property type="match status" value="1"/>
</dbReference>
<keyword evidence="1" id="KW-0472">Membrane</keyword>
<evidence type="ECO:0000313" key="2">
    <source>
        <dbReference type="EMBL" id="QGT99220.1"/>
    </source>
</evidence>
<dbReference type="InterPro" id="IPR052913">
    <property type="entry name" value="Glycopeptide_resist_protein"/>
</dbReference>
<proteinExistence type="predicted"/>
<keyword evidence="1" id="KW-0812">Transmembrane</keyword>
<reference evidence="3" key="1">
    <citation type="journal article" date="2019" name="Microbiology">
        <title>Complete Genome Sequence of an Uncultured Bacterium of the Candidate Phylum Bipolaricaulota.</title>
        <authorList>
            <person name="Kadnikov V.V."/>
            <person name="Mardanov A.V."/>
            <person name="Beletsky A.V."/>
            <person name="Frank Y.A."/>
            <person name="Karnachuk O.V."/>
            <person name="Ravin N.V."/>
        </authorList>
    </citation>
    <scope>NUCLEOTIDE SEQUENCE [LARGE SCALE GENOMIC DNA]</scope>
</reference>
<dbReference type="EMBL" id="CP046457">
    <property type="protein sequence ID" value="QGT99220.1"/>
    <property type="molecule type" value="Genomic_DNA"/>
</dbReference>
<gene>
    <name evidence="2" type="ORF">SYNTR_0627</name>
</gene>
<evidence type="ECO:0000256" key="1">
    <source>
        <dbReference type="SAM" id="Phobius"/>
    </source>
</evidence>